<dbReference type="EMBL" id="CP003537">
    <property type="protein sequence ID" value="AGH94485.1"/>
    <property type="molecule type" value="Genomic_DNA"/>
</dbReference>
<dbReference type="AlphaFoldDB" id="M4V7U0"/>
<sequence>MTKNIHPIERTIRILAGAILTSLAFWGPANYWFLLGLVPLATGFLGWCPPYAMLGINTCSLGHKK</sequence>
<dbReference type="STRING" id="1184267.A11Q_265"/>
<evidence type="ECO:0000256" key="1">
    <source>
        <dbReference type="SAM" id="Phobius"/>
    </source>
</evidence>
<keyword evidence="4" id="KW-1185">Reference proteome</keyword>
<evidence type="ECO:0000259" key="2">
    <source>
        <dbReference type="Pfam" id="PF11127"/>
    </source>
</evidence>
<dbReference type="OrthoDB" id="9804804at2"/>
<protein>
    <recommendedName>
        <fullName evidence="2">Inner membrane protein YgaP-like transmembrane domain-containing protein</fullName>
    </recommendedName>
</protein>
<keyword evidence="1" id="KW-0812">Transmembrane</keyword>
<dbReference type="KEGG" id="bex:A11Q_265"/>
<proteinExistence type="predicted"/>
<dbReference type="HOGENOM" id="CLU_176022_4_1_7"/>
<dbReference type="RefSeq" id="WP_015468975.1">
    <property type="nucleotide sequence ID" value="NC_020813.1"/>
</dbReference>
<dbReference type="Pfam" id="PF11127">
    <property type="entry name" value="YgaP-like_TM"/>
    <property type="match status" value="1"/>
</dbReference>
<keyword evidence="1" id="KW-0472">Membrane</keyword>
<accession>M4V7U0</accession>
<dbReference type="PATRIC" id="fig|1184267.3.peg.267"/>
<feature type="transmembrane region" description="Helical" evidence="1">
    <location>
        <begin position="12"/>
        <end position="29"/>
    </location>
</feature>
<evidence type="ECO:0000313" key="4">
    <source>
        <dbReference type="Proteomes" id="UP000012040"/>
    </source>
</evidence>
<feature type="transmembrane region" description="Helical" evidence="1">
    <location>
        <begin position="35"/>
        <end position="56"/>
    </location>
</feature>
<dbReference type="InterPro" id="IPR021309">
    <property type="entry name" value="YgaP-like_TM"/>
</dbReference>
<evidence type="ECO:0000313" key="3">
    <source>
        <dbReference type="EMBL" id="AGH94485.1"/>
    </source>
</evidence>
<keyword evidence="1" id="KW-1133">Transmembrane helix</keyword>
<gene>
    <name evidence="3" type="ORF">A11Q_265</name>
</gene>
<dbReference type="Proteomes" id="UP000012040">
    <property type="component" value="Chromosome"/>
</dbReference>
<reference evidence="3 4" key="1">
    <citation type="journal article" date="2013" name="ISME J.">
        <title>By their genes ye shall know them: genomic signatures of predatory bacteria.</title>
        <authorList>
            <person name="Pasternak Z."/>
            <person name="Pietrokovski S."/>
            <person name="Rotem O."/>
            <person name="Gophna U."/>
            <person name="Lurie-Weinberger M.N."/>
            <person name="Jurkevitch E."/>
        </authorList>
    </citation>
    <scope>NUCLEOTIDE SEQUENCE [LARGE SCALE GENOMIC DNA]</scope>
    <source>
        <strain evidence="3 4">JSS</strain>
    </source>
</reference>
<dbReference type="eggNOG" id="ENOG5033A4Z">
    <property type="taxonomic scope" value="Bacteria"/>
</dbReference>
<feature type="domain" description="Inner membrane protein YgaP-like transmembrane" evidence="2">
    <location>
        <begin position="1"/>
        <end position="60"/>
    </location>
</feature>
<name>M4V7U0_9BACT</name>
<organism evidence="3 4">
    <name type="scientific">Pseudobdellovibrio exovorus JSS</name>
    <dbReference type="NCBI Taxonomy" id="1184267"/>
    <lineage>
        <taxon>Bacteria</taxon>
        <taxon>Pseudomonadati</taxon>
        <taxon>Bdellovibrionota</taxon>
        <taxon>Bdellovibrionia</taxon>
        <taxon>Bdellovibrionales</taxon>
        <taxon>Pseudobdellovibrionaceae</taxon>
        <taxon>Pseudobdellovibrio</taxon>
    </lineage>
</organism>